<dbReference type="OrthoDB" id="4756881at2"/>
<dbReference type="EMBL" id="AP022613">
    <property type="protein sequence ID" value="BBZ41143.1"/>
    <property type="molecule type" value="Genomic_DNA"/>
</dbReference>
<keyword evidence="2" id="KW-1185">Reference proteome</keyword>
<reference evidence="1 2" key="1">
    <citation type="journal article" date="2019" name="Emerg. Microbes Infect.">
        <title>Comprehensive subspecies identification of 175 nontuberculous mycobacteria species based on 7547 genomic profiles.</title>
        <authorList>
            <person name="Matsumoto Y."/>
            <person name="Kinjo T."/>
            <person name="Motooka D."/>
            <person name="Nabeya D."/>
            <person name="Jung N."/>
            <person name="Uechi K."/>
            <person name="Horii T."/>
            <person name="Iida T."/>
            <person name="Fujita J."/>
            <person name="Nakamura S."/>
        </authorList>
    </citation>
    <scope>NUCLEOTIDE SEQUENCE [LARGE SCALE GENOMIC DNA]</scope>
    <source>
        <strain evidence="1 2">JCM 14738</strain>
    </source>
</reference>
<evidence type="ECO:0000313" key="1">
    <source>
        <dbReference type="EMBL" id="BBZ41143.1"/>
    </source>
</evidence>
<evidence type="ECO:0000313" key="2">
    <source>
        <dbReference type="Proteomes" id="UP000467385"/>
    </source>
</evidence>
<dbReference type="RefSeq" id="WP_085234367.1">
    <property type="nucleotide sequence ID" value="NZ_AP022613.1"/>
</dbReference>
<proteinExistence type="predicted"/>
<sequence>MKFDVEGRAFIAAWDRLKLAQRKNFHDLPDECEARPLVAQANFLAVQRTNPLHDVAATLPRLLLIDFGEAYLAWVRDPHSEKSWDRMFNIRYLLADEFGEPE</sequence>
<gene>
    <name evidence="1" type="ORF">MCNS_42060</name>
</gene>
<name>A0A1X1T2Z2_9MYCO</name>
<organism evidence="1 2">
    <name type="scientific">Mycobacterium conspicuum</name>
    <dbReference type="NCBI Taxonomy" id="44010"/>
    <lineage>
        <taxon>Bacteria</taxon>
        <taxon>Bacillati</taxon>
        <taxon>Actinomycetota</taxon>
        <taxon>Actinomycetes</taxon>
        <taxon>Mycobacteriales</taxon>
        <taxon>Mycobacteriaceae</taxon>
        <taxon>Mycobacterium</taxon>
    </lineage>
</organism>
<dbReference type="AlphaFoldDB" id="A0A1X1T2Z2"/>
<dbReference type="Proteomes" id="UP000467385">
    <property type="component" value="Chromosome"/>
</dbReference>
<accession>A0A1X1T2Z2</accession>
<protein>
    <submittedName>
        <fullName evidence="1">Uncharacterized protein</fullName>
    </submittedName>
</protein>